<evidence type="ECO:0000256" key="2">
    <source>
        <dbReference type="ARBA" id="ARBA00008205"/>
    </source>
</evidence>
<dbReference type="GO" id="GO:0005524">
    <property type="term" value="F:ATP binding"/>
    <property type="evidence" value="ECO:0007669"/>
    <property type="project" value="UniProtKB-KW"/>
</dbReference>
<dbReference type="PANTHER" id="PTHR42961:SF2">
    <property type="entry name" value="IRON-SULFUR PROTEIN NUBPL"/>
    <property type="match status" value="1"/>
</dbReference>
<keyword evidence="7 8" id="KW-0411">Iron-sulfur</keyword>
<evidence type="ECO:0000256" key="7">
    <source>
        <dbReference type="ARBA" id="ARBA00023014"/>
    </source>
</evidence>
<comment type="similarity">
    <text evidence="2">In the C-terminal section; belongs to the Mrp/NBP35 ATP-binding proteins family.</text>
</comment>
<dbReference type="Gene3D" id="3.30.300.130">
    <property type="entry name" value="Fe-S cluster assembly (FSCA)"/>
    <property type="match status" value="1"/>
</dbReference>
<evidence type="ECO:0000259" key="9">
    <source>
        <dbReference type="Pfam" id="PF01883"/>
    </source>
</evidence>
<keyword evidence="8" id="KW-0378">Hydrolase</keyword>
<feature type="domain" description="MIP18 family-like" evidence="9">
    <location>
        <begin position="7"/>
        <end position="78"/>
    </location>
</feature>
<dbReference type="InterPro" id="IPR002744">
    <property type="entry name" value="MIP18-like"/>
</dbReference>
<evidence type="ECO:0000313" key="10">
    <source>
        <dbReference type="EMBL" id="MFC7448619.1"/>
    </source>
</evidence>
<comment type="caution">
    <text evidence="10">The sequence shown here is derived from an EMBL/GenBank/DDBJ whole genome shotgun (WGS) entry which is preliminary data.</text>
</comment>
<accession>A0ABW2RYV9</accession>
<evidence type="ECO:0000256" key="1">
    <source>
        <dbReference type="ARBA" id="ARBA00007352"/>
    </source>
</evidence>
<dbReference type="InterPro" id="IPR033756">
    <property type="entry name" value="YlxH/NBP35"/>
</dbReference>
<keyword evidence="11" id="KW-1185">Reference proteome</keyword>
<proteinExistence type="inferred from homology"/>
<comment type="similarity">
    <text evidence="8">Belongs to the Mrp/NBP35 ATP-binding proteins family.</text>
</comment>
<dbReference type="Pfam" id="PF10609">
    <property type="entry name" value="ParA"/>
    <property type="match status" value="1"/>
</dbReference>
<dbReference type="Pfam" id="PF01883">
    <property type="entry name" value="FeS_assembly_P"/>
    <property type="match status" value="1"/>
</dbReference>
<keyword evidence="5 8" id="KW-0067">ATP-binding</keyword>
<evidence type="ECO:0000256" key="6">
    <source>
        <dbReference type="ARBA" id="ARBA00023004"/>
    </source>
</evidence>
<evidence type="ECO:0000256" key="5">
    <source>
        <dbReference type="ARBA" id="ARBA00022840"/>
    </source>
</evidence>
<dbReference type="InterPro" id="IPR027417">
    <property type="entry name" value="P-loop_NTPase"/>
</dbReference>
<feature type="binding site" evidence="8">
    <location>
        <begin position="121"/>
        <end position="128"/>
    </location>
    <ligand>
        <name>ATP</name>
        <dbReference type="ChEBI" id="CHEBI:30616"/>
    </ligand>
</feature>
<keyword evidence="6 8" id="KW-0408">Iron</keyword>
<comment type="similarity">
    <text evidence="1">In the N-terminal section; belongs to the MIP18 family.</text>
</comment>
<gene>
    <name evidence="10" type="ORF">ACFQS9_12040</name>
</gene>
<dbReference type="SUPFAM" id="SSF52540">
    <property type="entry name" value="P-loop containing nucleoside triphosphate hydrolases"/>
    <property type="match status" value="1"/>
</dbReference>
<evidence type="ECO:0000256" key="4">
    <source>
        <dbReference type="ARBA" id="ARBA00022741"/>
    </source>
</evidence>
<keyword evidence="4 8" id="KW-0547">Nucleotide-binding</keyword>
<dbReference type="PANTHER" id="PTHR42961">
    <property type="entry name" value="IRON-SULFUR PROTEIN NUBPL"/>
    <property type="match status" value="1"/>
</dbReference>
<dbReference type="InterPro" id="IPR034904">
    <property type="entry name" value="FSCA_dom_sf"/>
</dbReference>
<dbReference type="PROSITE" id="PS01215">
    <property type="entry name" value="MRP"/>
    <property type="match status" value="1"/>
</dbReference>
<dbReference type="EMBL" id="JBHTCS010000013">
    <property type="protein sequence ID" value="MFC7448619.1"/>
    <property type="molecule type" value="Genomic_DNA"/>
</dbReference>
<dbReference type="SUPFAM" id="SSF117916">
    <property type="entry name" value="Fe-S cluster assembly (FSCA) domain-like"/>
    <property type="match status" value="1"/>
</dbReference>
<dbReference type="Proteomes" id="UP001596484">
    <property type="component" value="Unassembled WGS sequence"/>
</dbReference>
<dbReference type="InterPro" id="IPR019591">
    <property type="entry name" value="Mrp/NBP35_ATP-bd"/>
</dbReference>
<name>A0ABW2RYV9_9NOCA</name>
<dbReference type="CDD" id="cd02037">
    <property type="entry name" value="Mrp_NBP35"/>
    <property type="match status" value="1"/>
</dbReference>
<dbReference type="RefSeq" id="WP_378404849.1">
    <property type="nucleotide sequence ID" value="NZ_JBHTCS010000013.1"/>
</dbReference>
<sequence length="378" mass="39803">MPVVTESDVRSALSRVIDPEIRKPITELGMVKSVALSDDASVDIVIYLTTAACPLRTEITDRVTKAVADVSGIGAIRVELDVMNDEQRTELRKSLRGDATEPVIPFAQPGSLTRVYAVASGKGGVGKSSVTVNLAAAMAARGLSVGVLDADIYGHSVPRMLGTDAKPTQVERMIMPPQSHDVKLISIAQFTQGNTPVVWRGPMLHRALQQFLADVFWGDLDVLLLDLPPGTGDVAISVAQLIPGAEILVVTTPQQAAAEVAERAGAIALQTRQRIVGVVENMSWLELPDGTRMEVFGSGGGQAVSDRLTKAVGAKVPLLGQIPIEQAVREGGDEGVPIVLSAPDSPAGAALREIAEKLAVRSRGLAGMSLGIDTTRHL</sequence>
<protein>
    <recommendedName>
        <fullName evidence="8">Iron-sulfur cluster carrier protein</fullName>
    </recommendedName>
</protein>
<dbReference type="InterPro" id="IPR000808">
    <property type="entry name" value="Mrp-like_CS"/>
</dbReference>
<organism evidence="10 11">
    <name type="scientific">Rhodococcus daqingensis</name>
    <dbReference type="NCBI Taxonomy" id="2479363"/>
    <lineage>
        <taxon>Bacteria</taxon>
        <taxon>Bacillati</taxon>
        <taxon>Actinomycetota</taxon>
        <taxon>Actinomycetes</taxon>
        <taxon>Mycobacteriales</taxon>
        <taxon>Nocardiaceae</taxon>
        <taxon>Rhodococcus</taxon>
    </lineage>
</organism>
<comment type="function">
    <text evidence="8">Binds and transfers iron-sulfur (Fe-S) clusters to target apoproteins. Can hydrolyze ATP.</text>
</comment>
<dbReference type="InterPro" id="IPR044304">
    <property type="entry name" value="NUBPL-like"/>
</dbReference>
<dbReference type="Gene3D" id="3.40.50.300">
    <property type="entry name" value="P-loop containing nucleotide triphosphate hydrolases"/>
    <property type="match status" value="1"/>
</dbReference>
<dbReference type="HAMAP" id="MF_02040">
    <property type="entry name" value="Mrp_NBP35"/>
    <property type="match status" value="1"/>
</dbReference>
<keyword evidence="3 8" id="KW-0479">Metal-binding</keyword>
<evidence type="ECO:0000256" key="3">
    <source>
        <dbReference type="ARBA" id="ARBA00022723"/>
    </source>
</evidence>
<comment type="subunit">
    <text evidence="8">Homodimer.</text>
</comment>
<evidence type="ECO:0000313" key="11">
    <source>
        <dbReference type="Proteomes" id="UP001596484"/>
    </source>
</evidence>
<evidence type="ECO:0000256" key="8">
    <source>
        <dbReference type="HAMAP-Rule" id="MF_02040"/>
    </source>
</evidence>
<reference evidence="11" key="1">
    <citation type="journal article" date="2019" name="Int. J. Syst. Evol. Microbiol.">
        <title>The Global Catalogue of Microorganisms (GCM) 10K type strain sequencing project: providing services to taxonomists for standard genome sequencing and annotation.</title>
        <authorList>
            <consortium name="The Broad Institute Genomics Platform"/>
            <consortium name="The Broad Institute Genome Sequencing Center for Infectious Disease"/>
            <person name="Wu L."/>
            <person name="Ma J."/>
        </authorList>
    </citation>
    <scope>NUCLEOTIDE SEQUENCE [LARGE SCALE GENOMIC DNA]</scope>
    <source>
        <strain evidence="11">ICMP 19430</strain>
    </source>
</reference>